<feature type="compositionally biased region" description="Polar residues" evidence="1">
    <location>
        <begin position="65"/>
        <end position="78"/>
    </location>
</feature>
<evidence type="ECO:0000313" key="3">
    <source>
        <dbReference type="Proteomes" id="UP000275267"/>
    </source>
</evidence>
<name>A0A3L6QAG4_PANMI</name>
<dbReference type="AlphaFoldDB" id="A0A3L6QAG4"/>
<organism evidence="2 3">
    <name type="scientific">Panicum miliaceum</name>
    <name type="common">Proso millet</name>
    <name type="synonym">Broomcorn millet</name>
    <dbReference type="NCBI Taxonomy" id="4540"/>
    <lineage>
        <taxon>Eukaryota</taxon>
        <taxon>Viridiplantae</taxon>
        <taxon>Streptophyta</taxon>
        <taxon>Embryophyta</taxon>
        <taxon>Tracheophyta</taxon>
        <taxon>Spermatophyta</taxon>
        <taxon>Magnoliopsida</taxon>
        <taxon>Liliopsida</taxon>
        <taxon>Poales</taxon>
        <taxon>Poaceae</taxon>
        <taxon>PACMAD clade</taxon>
        <taxon>Panicoideae</taxon>
        <taxon>Panicodae</taxon>
        <taxon>Paniceae</taxon>
        <taxon>Panicinae</taxon>
        <taxon>Panicum</taxon>
        <taxon>Panicum sect. Panicum</taxon>
    </lineage>
</organism>
<dbReference type="EMBL" id="PQIB02000013">
    <property type="protein sequence ID" value="RLM74603.1"/>
    <property type="molecule type" value="Genomic_DNA"/>
</dbReference>
<comment type="caution">
    <text evidence="2">The sequence shown here is derived from an EMBL/GenBank/DDBJ whole genome shotgun (WGS) entry which is preliminary data.</text>
</comment>
<reference evidence="3" key="1">
    <citation type="journal article" date="2019" name="Nat. Commun.">
        <title>The genome of broomcorn millet.</title>
        <authorList>
            <person name="Zou C."/>
            <person name="Miki D."/>
            <person name="Li D."/>
            <person name="Tang Q."/>
            <person name="Xiao L."/>
            <person name="Rajput S."/>
            <person name="Deng P."/>
            <person name="Jia W."/>
            <person name="Huang R."/>
            <person name="Zhang M."/>
            <person name="Sun Y."/>
            <person name="Hu J."/>
            <person name="Fu X."/>
            <person name="Schnable P.S."/>
            <person name="Li F."/>
            <person name="Zhang H."/>
            <person name="Feng B."/>
            <person name="Zhu X."/>
            <person name="Liu R."/>
            <person name="Schnable J.C."/>
            <person name="Zhu J.-K."/>
            <person name="Zhang H."/>
        </authorList>
    </citation>
    <scope>NUCLEOTIDE SEQUENCE [LARGE SCALE GENOMIC DNA]</scope>
</reference>
<gene>
    <name evidence="2" type="ORF">C2845_PM15G04080</name>
</gene>
<protein>
    <submittedName>
        <fullName evidence="2">Uncharacterized protein</fullName>
    </submittedName>
</protein>
<sequence length="84" mass="9235">MGLAQVHPYPQWQASPPQAPPRFQIPGVEGDETKQDCSLQVSFMGAPCFKSRYNSLFPGRKGYKGQSSSKPTNLLEPTQPDPSN</sequence>
<feature type="region of interest" description="Disordered" evidence="1">
    <location>
        <begin position="1"/>
        <end position="32"/>
    </location>
</feature>
<evidence type="ECO:0000256" key="1">
    <source>
        <dbReference type="SAM" id="MobiDB-lite"/>
    </source>
</evidence>
<dbReference type="Proteomes" id="UP000275267">
    <property type="component" value="Unassembled WGS sequence"/>
</dbReference>
<accession>A0A3L6QAG4</accession>
<evidence type="ECO:0000313" key="2">
    <source>
        <dbReference type="EMBL" id="RLM74603.1"/>
    </source>
</evidence>
<feature type="region of interest" description="Disordered" evidence="1">
    <location>
        <begin position="59"/>
        <end position="84"/>
    </location>
</feature>
<keyword evidence="3" id="KW-1185">Reference proteome</keyword>
<proteinExistence type="predicted"/>